<dbReference type="AlphaFoldDB" id="A0A5B7BDU0"/>
<dbReference type="PANTHER" id="PTHR33735">
    <property type="entry name" value="EXPRESSED PROTEIN"/>
    <property type="match status" value="1"/>
</dbReference>
<gene>
    <name evidence="2" type="ORF">Din_035819</name>
</gene>
<accession>A0A5B7BDU0</accession>
<reference evidence="2" key="1">
    <citation type="submission" date="2019-08" db="EMBL/GenBank/DDBJ databases">
        <title>Reference gene set and small RNA set construction with multiple tissues from Davidia involucrata Baill.</title>
        <authorList>
            <person name="Yang H."/>
            <person name="Zhou C."/>
            <person name="Li G."/>
            <person name="Wang J."/>
            <person name="Gao P."/>
            <person name="Wang M."/>
            <person name="Wang R."/>
            <person name="Zhao Y."/>
        </authorList>
    </citation>
    <scope>NUCLEOTIDE SEQUENCE</scope>
    <source>
        <tissue evidence="2">Mixed with DoveR01_LX</tissue>
    </source>
</reference>
<proteinExistence type="predicted"/>
<organism evidence="2">
    <name type="scientific">Davidia involucrata</name>
    <name type="common">Dove tree</name>
    <dbReference type="NCBI Taxonomy" id="16924"/>
    <lineage>
        <taxon>Eukaryota</taxon>
        <taxon>Viridiplantae</taxon>
        <taxon>Streptophyta</taxon>
        <taxon>Embryophyta</taxon>
        <taxon>Tracheophyta</taxon>
        <taxon>Spermatophyta</taxon>
        <taxon>Magnoliopsida</taxon>
        <taxon>eudicotyledons</taxon>
        <taxon>Gunneridae</taxon>
        <taxon>Pentapetalae</taxon>
        <taxon>asterids</taxon>
        <taxon>Cornales</taxon>
        <taxon>Nyssaceae</taxon>
        <taxon>Davidia</taxon>
    </lineage>
</organism>
<dbReference type="PANTHER" id="PTHR33735:SF23">
    <property type="entry name" value="PTERIN-BINDING DOMAIN-CONTAINING PROTEIN"/>
    <property type="match status" value="1"/>
</dbReference>
<feature type="coiled-coil region" evidence="1">
    <location>
        <begin position="138"/>
        <end position="217"/>
    </location>
</feature>
<dbReference type="EMBL" id="GHES01035819">
    <property type="protein sequence ID" value="MPA66378.1"/>
    <property type="molecule type" value="Transcribed_RNA"/>
</dbReference>
<evidence type="ECO:0000256" key="1">
    <source>
        <dbReference type="SAM" id="Coils"/>
    </source>
</evidence>
<keyword evidence="1" id="KW-0175">Coiled coil</keyword>
<sequence length="229" mass="26078">MRYQLFLQLERTHFHPQTMSTAVTNSDPSCYLNHHRIVCCKSHFLIFSSHSLSIIKHPCHPLPNLESHPFKVTCKFTARFKVISMAKGPSDNFQSEAPVPAKPPSPAWKKWMVGLMLSIILPSFRHKWGPFLVLKSKLDTAIETVESVTEVVEELAEEVEKLAEGVENKLPEDTKLKETMQSVEKLAKEAVKEADLAQELIHKVQDAEKEAEKALIMEPETERQPRNKS</sequence>
<evidence type="ECO:0000313" key="2">
    <source>
        <dbReference type="EMBL" id="MPA66378.1"/>
    </source>
</evidence>
<protein>
    <submittedName>
        <fullName evidence="2">Uncharacterized protein</fullName>
    </submittedName>
</protein>
<name>A0A5B7BDU0_DAVIN</name>